<evidence type="ECO:0000313" key="2">
    <source>
        <dbReference type="Proteomes" id="UP001165190"/>
    </source>
</evidence>
<keyword evidence="2" id="KW-1185">Reference proteome</keyword>
<name>A0A9W7LI99_HIBTR</name>
<comment type="caution">
    <text evidence="1">The sequence shown here is derived from an EMBL/GenBank/DDBJ whole genome shotgun (WGS) entry which is preliminary data.</text>
</comment>
<organism evidence="1 2">
    <name type="scientific">Hibiscus trionum</name>
    <name type="common">Flower of an hour</name>
    <dbReference type="NCBI Taxonomy" id="183268"/>
    <lineage>
        <taxon>Eukaryota</taxon>
        <taxon>Viridiplantae</taxon>
        <taxon>Streptophyta</taxon>
        <taxon>Embryophyta</taxon>
        <taxon>Tracheophyta</taxon>
        <taxon>Spermatophyta</taxon>
        <taxon>Magnoliopsida</taxon>
        <taxon>eudicotyledons</taxon>
        <taxon>Gunneridae</taxon>
        <taxon>Pentapetalae</taxon>
        <taxon>rosids</taxon>
        <taxon>malvids</taxon>
        <taxon>Malvales</taxon>
        <taxon>Malvaceae</taxon>
        <taxon>Malvoideae</taxon>
        <taxon>Hibiscus</taxon>
    </lineage>
</organism>
<protein>
    <submittedName>
        <fullName evidence="1">Uncharacterized protein</fullName>
    </submittedName>
</protein>
<gene>
    <name evidence="1" type="ORF">HRI_000253100</name>
</gene>
<proteinExistence type="predicted"/>
<dbReference type="Proteomes" id="UP001165190">
    <property type="component" value="Unassembled WGS sequence"/>
</dbReference>
<accession>A0A9W7LI99</accession>
<sequence length="115" mass="12639">MEVSRPRKFDHPSAVKWPQVHACLYEDDYELVADGTSDAYELLEHGRKSKSLRKGLGKCASLPSFSSLASPAEDEVGTVLRQILYAGSLLSHYSFSVSLPTPLKLVSALKGSRMK</sequence>
<dbReference type="EMBL" id="BSYR01000003">
    <property type="protein sequence ID" value="GMI65838.1"/>
    <property type="molecule type" value="Genomic_DNA"/>
</dbReference>
<evidence type="ECO:0000313" key="1">
    <source>
        <dbReference type="EMBL" id="GMI65838.1"/>
    </source>
</evidence>
<dbReference type="OrthoDB" id="2016966at2759"/>
<dbReference type="AlphaFoldDB" id="A0A9W7LI99"/>
<reference evidence="1" key="1">
    <citation type="submission" date="2023-05" db="EMBL/GenBank/DDBJ databases">
        <title>Genome and transcriptome analyses reveal genes involved in the formation of fine ridges on petal epidermal cells in Hibiscus trionum.</title>
        <authorList>
            <person name="Koshimizu S."/>
            <person name="Masuda S."/>
            <person name="Ishii T."/>
            <person name="Shirasu K."/>
            <person name="Hoshino A."/>
            <person name="Arita M."/>
        </authorList>
    </citation>
    <scope>NUCLEOTIDE SEQUENCE</scope>
    <source>
        <strain evidence="1">Hamamatsu line</strain>
    </source>
</reference>